<dbReference type="Proteomes" id="UP000256748">
    <property type="component" value="Unassembled WGS sequence"/>
</dbReference>
<evidence type="ECO:0000256" key="1">
    <source>
        <dbReference type="ARBA" id="ARBA00007924"/>
    </source>
</evidence>
<feature type="domain" description="SpoVT-AbrB" evidence="2">
    <location>
        <begin position="7"/>
        <end position="47"/>
    </location>
</feature>
<dbReference type="PANTHER" id="PTHR37550">
    <property type="entry name" value="ANTITOXIN VAPB1"/>
    <property type="match status" value="1"/>
</dbReference>
<reference evidence="3 4" key="1">
    <citation type="submission" date="2017-03" db="EMBL/GenBank/DDBJ databases">
        <title>Genome analysis of Rhizobial strains effectives or ineffectives for nitrogen fixation isolated from bean seeds.</title>
        <authorList>
            <person name="Peralta H."/>
            <person name="Aguilar-Vera A."/>
            <person name="Mora Y."/>
            <person name="Vargas-Lagunas C."/>
            <person name="Girard L."/>
            <person name="Mora J."/>
        </authorList>
    </citation>
    <scope>NUCLEOTIDE SEQUENCE [LARGE SCALE GENOMIC DNA]</scope>
    <source>
        <strain evidence="3 4">CCGM5</strain>
    </source>
</reference>
<dbReference type="PANTHER" id="PTHR37550:SF3">
    <property type="entry name" value="ANTITOXIN VAPB1"/>
    <property type="match status" value="1"/>
</dbReference>
<comment type="similarity">
    <text evidence="1">Belongs to the VapB family.</text>
</comment>
<dbReference type="Pfam" id="PF04014">
    <property type="entry name" value="MazE_antitoxin"/>
    <property type="match status" value="1"/>
</dbReference>
<comment type="caution">
    <text evidence="3">The sequence shown here is derived from an EMBL/GenBank/DDBJ whole genome shotgun (WGS) entry which is preliminary data.</text>
</comment>
<evidence type="ECO:0000313" key="3">
    <source>
        <dbReference type="EMBL" id="RFC01037.1"/>
    </source>
</evidence>
<dbReference type="NCBIfam" id="NF040493">
    <property type="entry name" value="TA_anti_VapB"/>
    <property type="match status" value="1"/>
</dbReference>
<dbReference type="EMBL" id="NAOO01000001">
    <property type="protein sequence ID" value="RFC01037.1"/>
    <property type="molecule type" value="Genomic_DNA"/>
</dbReference>
<dbReference type="GO" id="GO:0003677">
    <property type="term" value="F:DNA binding"/>
    <property type="evidence" value="ECO:0007669"/>
    <property type="project" value="InterPro"/>
</dbReference>
<organism evidence="3 4">
    <name type="scientific">Rhizobium leguminosarum bv. trifolii</name>
    <dbReference type="NCBI Taxonomy" id="386"/>
    <lineage>
        <taxon>Bacteria</taxon>
        <taxon>Pseudomonadati</taxon>
        <taxon>Pseudomonadota</taxon>
        <taxon>Alphaproteobacteria</taxon>
        <taxon>Hyphomicrobiales</taxon>
        <taxon>Rhizobiaceae</taxon>
        <taxon>Rhizobium/Agrobacterium group</taxon>
        <taxon>Rhizobium</taxon>
    </lineage>
</organism>
<proteinExistence type="inferred from homology"/>
<dbReference type="RefSeq" id="WP_116272089.1">
    <property type="nucleotide sequence ID" value="NZ_KZ859521.1"/>
</dbReference>
<evidence type="ECO:0000313" key="4">
    <source>
        <dbReference type="Proteomes" id="UP000256748"/>
    </source>
</evidence>
<dbReference type="SUPFAM" id="SSF89447">
    <property type="entry name" value="AbrB/MazE/MraZ-like"/>
    <property type="match status" value="1"/>
</dbReference>
<dbReference type="InterPro" id="IPR037914">
    <property type="entry name" value="SpoVT-AbrB_sf"/>
</dbReference>
<dbReference type="SMART" id="SM00966">
    <property type="entry name" value="SpoVT_AbrB"/>
    <property type="match status" value="1"/>
</dbReference>
<gene>
    <name evidence="3" type="ORF">B5K10_01560</name>
</gene>
<sequence>METAKIFWSRGSQAVRLPKEFRFEGDVVTIRRQGRAVILEPISDDWGWLADVTGPVDPDFATATEEQPAAQGHQSI</sequence>
<accession>A0A3E1BZM0</accession>
<dbReference type="AlphaFoldDB" id="A0A3E1BZM0"/>
<dbReference type="Gene3D" id="2.10.260.10">
    <property type="match status" value="1"/>
</dbReference>
<dbReference type="InterPro" id="IPR047976">
    <property type="entry name" value="Anti_VapB2-like"/>
</dbReference>
<evidence type="ECO:0000259" key="2">
    <source>
        <dbReference type="SMART" id="SM00966"/>
    </source>
</evidence>
<name>A0A3E1BZM0_RHILT</name>
<dbReference type="InterPro" id="IPR007159">
    <property type="entry name" value="SpoVT-AbrB_dom"/>
</dbReference>
<protein>
    <submittedName>
        <fullName evidence="3">Antitoxin</fullName>
    </submittedName>
</protein>
<dbReference type="InterPro" id="IPR051734">
    <property type="entry name" value="VapB_TA_antitoxins"/>
</dbReference>